<sequence length="179" mass="20220">MLIGRYKIGLREMSSLGILRWTRVINRRPRTQWTWTQGLITGYWSALCQVLCENQTKWESSKIFDDRIRRPVDVVAAWKALPPGEGNRASALKVADEVNANPSITNLGCYNFSQLGEMSSPNFRSRGSIGASNLSLCEHVSHLDIIILWSFEHLTTLVPIIWDVALHSDIGACRRGDHD</sequence>
<protein>
    <submittedName>
        <fullName evidence="1">Uncharacterized protein</fullName>
    </submittedName>
</protein>
<accession>A0AAP0HS39</accession>
<reference evidence="1 2" key="1">
    <citation type="submission" date="2024-01" db="EMBL/GenBank/DDBJ databases">
        <title>Genome assemblies of Stephania.</title>
        <authorList>
            <person name="Yang L."/>
        </authorList>
    </citation>
    <scope>NUCLEOTIDE SEQUENCE [LARGE SCALE GENOMIC DNA]</scope>
    <source>
        <strain evidence="1">JXDWG</strain>
        <tissue evidence="1">Leaf</tissue>
    </source>
</reference>
<dbReference type="Proteomes" id="UP001419268">
    <property type="component" value="Unassembled WGS sequence"/>
</dbReference>
<organism evidence="1 2">
    <name type="scientific">Stephania cephalantha</name>
    <dbReference type="NCBI Taxonomy" id="152367"/>
    <lineage>
        <taxon>Eukaryota</taxon>
        <taxon>Viridiplantae</taxon>
        <taxon>Streptophyta</taxon>
        <taxon>Embryophyta</taxon>
        <taxon>Tracheophyta</taxon>
        <taxon>Spermatophyta</taxon>
        <taxon>Magnoliopsida</taxon>
        <taxon>Ranunculales</taxon>
        <taxon>Menispermaceae</taxon>
        <taxon>Menispermoideae</taxon>
        <taxon>Cissampelideae</taxon>
        <taxon>Stephania</taxon>
    </lineage>
</organism>
<evidence type="ECO:0000313" key="2">
    <source>
        <dbReference type="Proteomes" id="UP001419268"/>
    </source>
</evidence>
<dbReference type="AlphaFoldDB" id="A0AAP0HS39"/>
<proteinExistence type="predicted"/>
<comment type="caution">
    <text evidence="1">The sequence shown here is derived from an EMBL/GenBank/DDBJ whole genome shotgun (WGS) entry which is preliminary data.</text>
</comment>
<gene>
    <name evidence="1" type="ORF">Scep_026491</name>
</gene>
<keyword evidence="2" id="KW-1185">Reference proteome</keyword>
<dbReference type="EMBL" id="JBBNAG010000011">
    <property type="protein sequence ID" value="KAK9095022.1"/>
    <property type="molecule type" value="Genomic_DNA"/>
</dbReference>
<name>A0AAP0HS39_9MAGN</name>
<evidence type="ECO:0000313" key="1">
    <source>
        <dbReference type="EMBL" id="KAK9095022.1"/>
    </source>
</evidence>